<proteinExistence type="predicted"/>
<comment type="caution">
    <text evidence="2">The sequence shown here is derived from an EMBL/GenBank/DDBJ whole genome shotgun (WGS) entry which is preliminary data.</text>
</comment>
<feature type="compositionally biased region" description="Polar residues" evidence="1">
    <location>
        <begin position="37"/>
        <end position="54"/>
    </location>
</feature>
<dbReference type="AlphaFoldDB" id="A0A8K1G280"/>
<sequence length="425" mass="44198">MDNLLTLVAELRGEGERPRSIKKKLAGGAMPYHPLDRTSTSTTHIPRNNGSTLSPPRIPVTSLLDDFGDLRASPQNSENYPVWETISMRFTTPTPPGIIDEGEIVATLQKGGSPIPHTTGNTESVAGAVPETGKEAEADPGDGTMMATAAVSRPRVMTPHTVGQGSTAGLRTWLLKLLIAGTKLQGMNRMSRSTWGGVSTISRHSGIPPGKHVQQGADLGGGPTVLGDKHREKSKGGGITMRDNLLDLNGMSPTPQGRASTVSQHSGIPPENPRQQGGDFFDPGGHPTALSGTGTVSGSPEGSECLPSSSEDRHWQGTTPAPPDVIDEGEIVATLQKGGSAIPHTTGTTGLPAETVAEAMPETGKGTEADPGDGTMMATAGVGRPRVMTPHTAGQGSTAGLRKRLLKLLVIDSELQGMNRMPQSA</sequence>
<organism evidence="2 3">
    <name type="scientific">Zosterops borbonicus</name>
    <dbReference type="NCBI Taxonomy" id="364589"/>
    <lineage>
        <taxon>Eukaryota</taxon>
        <taxon>Metazoa</taxon>
        <taxon>Chordata</taxon>
        <taxon>Craniata</taxon>
        <taxon>Vertebrata</taxon>
        <taxon>Euteleostomi</taxon>
        <taxon>Archelosauria</taxon>
        <taxon>Archosauria</taxon>
        <taxon>Dinosauria</taxon>
        <taxon>Saurischia</taxon>
        <taxon>Theropoda</taxon>
        <taxon>Coelurosauria</taxon>
        <taxon>Aves</taxon>
        <taxon>Neognathae</taxon>
        <taxon>Neoaves</taxon>
        <taxon>Telluraves</taxon>
        <taxon>Australaves</taxon>
        <taxon>Passeriformes</taxon>
        <taxon>Sylvioidea</taxon>
        <taxon>Zosteropidae</taxon>
        <taxon>Zosterops</taxon>
    </lineage>
</organism>
<evidence type="ECO:0000313" key="3">
    <source>
        <dbReference type="Proteomes" id="UP000796761"/>
    </source>
</evidence>
<accession>A0A8K1G280</accession>
<dbReference type="Proteomes" id="UP000796761">
    <property type="component" value="Unassembled WGS sequence"/>
</dbReference>
<gene>
    <name evidence="2" type="ORF">HGM15179_016883</name>
</gene>
<feature type="compositionally biased region" description="Polar residues" evidence="1">
    <location>
        <begin position="251"/>
        <end position="266"/>
    </location>
</feature>
<dbReference type="OrthoDB" id="10493348at2759"/>
<reference evidence="2" key="1">
    <citation type="submission" date="2019-04" db="EMBL/GenBank/DDBJ databases">
        <title>Genome assembly of Zosterops borbonicus 15179.</title>
        <authorList>
            <person name="Leroy T."/>
            <person name="Anselmetti Y."/>
            <person name="Tilak M.-K."/>
            <person name="Nabholz B."/>
        </authorList>
    </citation>
    <scope>NUCLEOTIDE SEQUENCE</scope>
    <source>
        <strain evidence="2">HGM_15179</strain>
        <tissue evidence="2">Muscle</tissue>
    </source>
</reference>
<keyword evidence="3" id="KW-1185">Reference proteome</keyword>
<evidence type="ECO:0000256" key="1">
    <source>
        <dbReference type="SAM" id="MobiDB-lite"/>
    </source>
</evidence>
<feature type="region of interest" description="Disordered" evidence="1">
    <location>
        <begin position="195"/>
        <end position="325"/>
    </location>
</feature>
<feature type="compositionally biased region" description="Polar residues" evidence="1">
    <location>
        <begin position="290"/>
        <end position="300"/>
    </location>
</feature>
<evidence type="ECO:0000313" key="2">
    <source>
        <dbReference type="EMBL" id="TRZ10224.1"/>
    </source>
</evidence>
<name>A0A8K1G280_9PASS</name>
<dbReference type="EMBL" id="SWJQ01000908">
    <property type="protein sequence ID" value="TRZ10224.1"/>
    <property type="molecule type" value="Genomic_DNA"/>
</dbReference>
<protein>
    <submittedName>
        <fullName evidence="2">Uncharacterized protein</fullName>
    </submittedName>
</protein>
<feature type="region of interest" description="Disordered" evidence="1">
    <location>
        <begin position="28"/>
        <end position="59"/>
    </location>
</feature>